<name>A0A9Q0YEL9_HOLLE</name>
<dbReference type="InterPro" id="IPR013762">
    <property type="entry name" value="Integrase-like_cat_sf"/>
</dbReference>
<dbReference type="PANTHER" id="PTHR33480">
    <property type="entry name" value="SET DOMAIN-CONTAINING PROTEIN-RELATED"/>
    <property type="match status" value="1"/>
</dbReference>
<dbReference type="GO" id="GO:0006310">
    <property type="term" value="P:DNA recombination"/>
    <property type="evidence" value="ECO:0007669"/>
    <property type="project" value="InterPro"/>
</dbReference>
<dbReference type="PANTHER" id="PTHR33480:SF1">
    <property type="entry name" value="TYR RECOMBINASE DOMAIN-CONTAINING PROTEIN"/>
    <property type="match status" value="1"/>
</dbReference>
<gene>
    <name evidence="1" type="ORF">HOLleu_43267</name>
</gene>
<evidence type="ECO:0000313" key="1">
    <source>
        <dbReference type="EMBL" id="KAJ8018642.1"/>
    </source>
</evidence>
<sequence length="417" mass="47158">MEKRESSQYLPCADCIAYFPRHCLHRHKKTCPEASNKSKGVRHQAASLALLAKSGKYSKMVHQIVCGMVQDDLCNAIRSDDLICKLGEYYTTGLNNIRQRHDVSQKMREVARLLIQARGLDKSIRQSEDLIDPQKHAVVIEAVHTCAGFDGETHNFEIPSLALKLSRMADICLEDAIEQQDLPLQKRVRDFKALQQLKWKKTVAKIKEKGMTKETWTELCKGTLARVILFNRRPPGEVQFLTVDTFETKQYTSANAHDEVLQSLSISEKVSADRLTVVYTRGKRDRGVPIRLDETVKADVDQLLNSRKEVGINKNNPYVFAVCNPGPEKTGDDEASTTGSLQPYSGSACIRSYGNSCGAQNPETLTATNLRKHLATMIQLLNLKETELEQLANHMGHDITVHRQYYSFPRRLFFLPK</sequence>
<protein>
    <submittedName>
        <fullName evidence="1">Uncharacterized protein</fullName>
    </submittedName>
</protein>
<accession>A0A9Q0YEL9</accession>
<proteinExistence type="predicted"/>
<dbReference type="OrthoDB" id="5376140at2759"/>
<comment type="caution">
    <text evidence="1">The sequence shown here is derived from an EMBL/GenBank/DDBJ whole genome shotgun (WGS) entry which is preliminary data.</text>
</comment>
<dbReference type="Proteomes" id="UP001152320">
    <property type="component" value="Unassembled WGS sequence"/>
</dbReference>
<dbReference type="GO" id="GO:0015074">
    <property type="term" value="P:DNA integration"/>
    <property type="evidence" value="ECO:0007669"/>
    <property type="project" value="InterPro"/>
</dbReference>
<dbReference type="EMBL" id="JAIZAY010000253">
    <property type="protein sequence ID" value="KAJ8018642.1"/>
    <property type="molecule type" value="Genomic_DNA"/>
</dbReference>
<organism evidence="1 2">
    <name type="scientific">Holothuria leucospilota</name>
    <name type="common">Black long sea cucumber</name>
    <name type="synonym">Mertensiothuria leucospilota</name>
    <dbReference type="NCBI Taxonomy" id="206669"/>
    <lineage>
        <taxon>Eukaryota</taxon>
        <taxon>Metazoa</taxon>
        <taxon>Echinodermata</taxon>
        <taxon>Eleutherozoa</taxon>
        <taxon>Echinozoa</taxon>
        <taxon>Holothuroidea</taxon>
        <taxon>Aspidochirotacea</taxon>
        <taxon>Aspidochirotida</taxon>
        <taxon>Holothuriidae</taxon>
        <taxon>Holothuria</taxon>
    </lineage>
</organism>
<dbReference type="GO" id="GO:0003677">
    <property type="term" value="F:DNA binding"/>
    <property type="evidence" value="ECO:0007669"/>
    <property type="project" value="InterPro"/>
</dbReference>
<reference evidence="1" key="1">
    <citation type="submission" date="2021-10" db="EMBL/GenBank/DDBJ databases">
        <title>Tropical sea cucumber genome reveals ecological adaptation and Cuvierian tubules defense mechanism.</title>
        <authorList>
            <person name="Chen T."/>
        </authorList>
    </citation>
    <scope>NUCLEOTIDE SEQUENCE</scope>
    <source>
        <strain evidence="1">Nanhai2018</strain>
        <tissue evidence="1">Muscle</tissue>
    </source>
</reference>
<keyword evidence="2" id="KW-1185">Reference proteome</keyword>
<dbReference type="Gene3D" id="1.10.443.10">
    <property type="entry name" value="Intergrase catalytic core"/>
    <property type="match status" value="1"/>
</dbReference>
<evidence type="ECO:0000313" key="2">
    <source>
        <dbReference type="Proteomes" id="UP001152320"/>
    </source>
</evidence>
<dbReference type="AlphaFoldDB" id="A0A9Q0YEL9"/>